<keyword evidence="6" id="KW-0547">Nucleotide-binding</keyword>
<dbReference type="Proteomes" id="UP000742786">
    <property type="component" value="Unassembled WGS sequence"/>
</dbReference>
<evidence type="ECO:0000256" key="4">
    <source>
        <dbReference type="ARBA" id="ARBA00022448"/>
    </source>
</evidence>
<comment type="caution">
    <text evidence="16">The sequence shown here is derived from an EMBL/GenBank/DDBJ whole genome shotgun (WGS) entry which is preliminary data.</text>
</comment>
<evidence type="ECO:0000313" key="16">
    <source>
        <dbReference type="EMBL" id="CAG4882166.1"/>
    </source>
</evidence>
<feature type="domain" description="SRP54-type proteins GTP-binding" evidence="15">
    <location>
        <begin position="180"/>
        <end position="370"/>
    </location>
</feature>
<dbReference type="AlphaFoldDB" id="A0A916J1M9"/>
<evidence type="ECO:0000256" key="13">
    <source>
        <dbReference type="NCBIfam" id="TIGR03499"/>
    </source>
</evidence>
<keyword evidence="16" id="KW-0969">Cilium</keyword>
<dbReference type="GO" id="GO:0005525">
    <property type="term" value="F:GTP binding"/>
    <property type="evidence" value="ECO:0007669"/>
    <property type="project" value="UniProtKB-UniRule"/>
</dbReference>
<sequence>MNIRKVFGTNSREALREVKRLLGAEAAVLSNRTVEGGVEIVAMAAGDIPDATETRTGVAPQDGVRIREVLRPAGQESSVSVQPPAAEALAQTLLKELAMMRATIEQQIEGLAWGEAQRRNPARMLQLRILLEAGLSPALSRKIMDHLPTGLSAGDGAEWVQTTIARNLPVAAADEMITAGGVYALMGPTGVGKTTTTAKLAARCVVRHGVESLALLTTDSYRVGGQEQLRIYGRILGVSVHAVHDGADFQRTLGELKSKHLVLIDTVGVGQRDQMVGEQLSLLEGGHARRLLLLNATSSSQTLDDVMLAYKGSGLYGCIISKLDEAVNVGPVLDTVIRHRMPLHYVANGQRVPEDLHVAQRDDLARRAFKAVPDNAVHALNDEEFSLVMNCAARNSATAARREGASLA</sequence>
<dbReference type="SMART" id="SM00382">
    <property type="entry name" value="AAA"/>
    <property type="match status" value="1"/>
</dbReference>
<dbReference type="GO" id="GO:0005047">
    <property type="term" value="F:signal recognition particle binding"/>
    <property type="evidence" value="ECO:0007669"/>
    <property type="project" value="TreeGrafter"/>
</dbReference>
<dbReference type="GO" id="GO:0006614">
    <property type="term" value="P:SRP-dependent cotranslational protein targeting to membrane"/>
    <property type="evidence" value="ECO:0007669"/>
    <property type="project" value="UniProtKB-UniRule"/>
</dbReference>
<evidence type="ECO:0000256" key="12">
    <source>
        <dbReference type="ARBA" id="ARBA00025337"/>
    </source>
</evidence>
<evidence type="ECO:0000256" key="5">
    <source>
        <dbReference type="ARBA" id="ARBA00022475"/>
    </source>
</evidence>
<dbReference type="NCBIfam" id="TIGR03499">
    <property type="entry name" value="FlhF"/>
    <property type="match status" value="1"/>
</dbReference>
<keyword evidence="7" id="KW-1005">Bacterial flagellum biogenesis</keyword>
<name>A0A916J1M9_9PROT</name>
<dbReference type="Gene3D" id="3.40.50.300">
    <property type="entry name" value="P-loop containing nucleotide triphosphate hydrolases"/>
    <property type="match status" value="1"/>
</dbReference>
<evidence type="ECO:0000256" key="2">
    <source>
        <dbReference type="ARBA" id="ARBA00008531"/>
    </source>
</evidence>
<dbReference type="FunFam" id="3.40.50.300:FF:000695">
    <property type="entry name" value="Flagellar biosynthesis regulator FlhF"/>
    <property type="match status" value="1"/>
</dbReference>
<organism evidence="16 17">
    <name type="scientific">Georgfuchsia toluolica</name>
    <dbReference type="NCBI Taxonomy" id="424218"/>
    <lineage>
        <taxon>Bacteria</taxon>
        <taxon>Pseudomonadati</taxon>
        <taxon>Pseudomonadota</taxon>
        <taxon>Betaproteobacteria</taxon>
        <taxon>Nitrosomonadales</taxon>
        <taxon>Sterolibacteriaceae</taxon>
        <taxon>Georgfuchsia</taxon>
    </lineage>
</organism>
<dbReference type="SUPFAM" id="SSF52540">
    <property type="entry name" value="P-loop containing nucleoside triphosphate hydrolases"/>
    <property type="match status" value="1"/>
</dbReference>
<keyword evidence="9" id="KW-0342">GTP-binding</keyword>
<comment type="subcellular location">
    <subcellularLocation>
        <location evidence="1">Cell membrane</location>
        <topology evidence="1">Peripheral membrane protein</topology>
        <orientation evidence="1">Cytoplasmic side</orientation>
    </subcellularLocation>
</comment>
<dbReference type="GO" id="GO:0003924">
    <property type="term" value="F:GTPase activity"/>
    <property type="evidence" value="ECO:0007669"/>
    <property type="project" value="UniProtKB-UniRule"/>
</dbReference>
<dbReference type="CDD" id="cd17873">
    <property type="entry name" value="FlhF"/>
    <property type="match status" value="1"/>
</dbReference>
<evidence type="ECO:0000256" key="3">
    <source>
        <dbReference type="ARBA" id="ARBA00014919"/>
    </source>
</evidence>
<evidence type="ECO:0000256" key="9">
    <source>
        <dbReference type="ARBA" id="ARBA00023134"/>
    </source>
</evidence>
<feature type="domain" description="AAA+ ATPase" evidence="14">
    <location>
        <begin position="179"/>
        <end position="333"/>
    </location>
</feature>
<evidence type="ECO:0000259" key="15">
    <source>
        <dbReference type="SMART" id="SM00962"/>
    </source>
</evidence>
<keyword evidence="17" id="KW-1185">Reference proteome</keyword>
<dbReference type="InterPro" id="IPR000897">
    <property type="entry name" value="SRP54_GTPase_dom"/>
</dbReference>
<dbReference type="GO" id="GO:0044781">
    <property type="term" value="P:bacterial-type flagellum organization"/>
    <property type="evidence" value="ECO:0007669"/>
    <property type="project" value="UniProtKB-UniRule"/>
</dbReference>
<evidence type="ECO:0000256" key="11">
    <source>
        <dbReference type="ARBA" id="ARBA00023225"/>
    </source>
</evidence>
<keyword evidence="10" id="KW-0472">Membrane</keyword>
<dbReference type="InterPro" id="IPR020006">
    <property type="entry name" value="FlhF"/>
</dbReference>
<dbReference type="PANTHER" id="PTHR43134">
    <property type="entry name" value="SIGNAL RECOGNITION PARTICLE RECEPTOR SUBUNIT ALPHA"/>
    <property type="match status" value="1"/>
</dbReference>
<proteinExistence type="inferred from homology"/>
<dbReference type="GO" id="GO:0015031">
    <property type="term" value="P:protein transport"/>
    <property type="evidence" value="ECO:0007669"/>
    <property type="project" value="UniProtKB-KW"/>
</dbReference>
<comment type="similarity">
    <text evidence="2">Belongs to the GTP-binding SRP family.</text>
</comment>
<dbReference type="EMBL" id="CAJQUM010000001">
    <property type="protein sequence ID" value="CAG4882166.1"/>
    <property type="molecule type" value="Genomic_DNA"/>
</dbReference>
<evidence type="ECO:0000313" key="17">
    <source>
        <dbReference type="Proteomes" id="UP000742786"/>
    </source>
</evidence>
<keyword evidence="4" id="KW-0813">Transport</keyword>
<evidence type="ECO:0000256" key="10">
    <source>
        <dbReference type="ARBA" id="ARBA00023136"/>
    </source>
</evidence>
<evidence type="ECO:0000256" key="7">
    <source>
        <dbReference type="ARBA" id="ARBA00022795"/>
    </source>
</evidence>
<keyword evidence="16" id="KW-0282">Flagellum</keyword>
<comment type="function">
    <text evidence="12">Necessary for flagellar biosynthesis. May be involved in translocation of the flagellum.</text>
</comment>
<keyword evidence="11" id="KW-1006">Bacterial flagellum protein export</keyword>
<dbReference type="Pfam" id="PF00448">
    <property type="entry name" value="SRP54"/>
    <property type="match status" value="1"/>
</dbReference>
<dbReference type="PANTHER" id="PTHR43134:SF3">
    <property type="entry name" value="FLAGELLAR BIOSYNTHESIS PROTEIN FLHF"/>
    <property type="match status" value="1"/>
</dbReference>
<dbReference type="InterPro" id="IPR047040">
    <property type="entry name" value="FlhF__GTPase_dom"/>
</dbReference>
<dbReference type="InterPro" id="IPR003593">
    <property type="entry name" value="AAA+_ATPase"/>
</dbReference>
<keyword evidence="16" id="KW-0966">Cell projection</keyword>
<protein>
    <recommendedName>
        <fullName evidence="3 13">Flagellar biosynthesis protein FlhF</fullName>
    </recommendedName>
</protein>
<evidence type="ECO:0000259" key="14">
    <source>
        <dbReference type="SMART" id="SM00382"/>
    </source>
</evidence>
<dbReference type="SMART" id="SM00962">
    <property type="entry name" value="SRP54"/>
    <property type="match status" value="1"/>
</dbReference>
<evidence type="ECO:0000256" key="6">
    <source>
        <dbReference type="ARBA" id="ARBA00022741"/>
    </source>
</evidence>
<dbReference type="InterPro" id="IPR027417">
    <property type="entry name" value="P-loop_NTPase"/>
</dbReference>
<reference evidence="16" key="1">
    <citation type="submission" date="2021-04" db="EMBL/GenBank/DDBJ databases">
        <authorList>
            <person name="Hornung B."/>
        </authorList>
    </citation>
    <scope>NUCLEOTIDE SEQUENCE</scope>
    <source>
        <strain evidence="16">G5G6</strain>
    </source>
</reference>
<keyword evidence="8" id="KW-0653">Protein transport</keyword>
<gene>
    <name evidence="16" type="ORF">GTOL_10048</name>
</gene>
<accession>A0A916J1M9</accession>
<evidence type="ECO:0000256" key="1">
    <source>
        <dbReference type="ARBA" id="ARBA00004413"/>
    </source>
</evidence>
<keyword evidence="5" id="KW-1003">Cell membrane</keyword>
<dbReference type="RefSeq" id="WP_220634266.1">
    <property type="nucleotide sequence ID" value="NZ_CAJQUM010000001.1"/>
</dbReference>
<evidence type="ECO:0000256" key="8">
    <source>
        <dbReference type="ARBA" id="ARBA00022927"/>
    </source>
</evidence>
<dbReference type="GO" id="GO:0005886">
    <property type="term" value="C:plasma membrane"/>
    <property type="evidence" value="ECO:0007669"/>
    <property type="project" value="UniProtKB-SubCell"/>
</dbReference>